<dbReference type="KEGG" id="anp:FK178_02445"/>
<evidence type="ECO:0000313" key="3">
    <source>
        <dbReference type="Proteomes" id="UP000321954"/>
    </source>
</evidence>
<feature type="domain" description="Solute-binding protein family 3/N-terminal" evidence="1">
    <location>
        <begin position="33"/>
        <end position="135"/>
    </location>
</feature>
<dbReference type="RefSeq" id="WP_146830651.1">
    <property type="nucleotide sequence ID" value="NZ_CP042476.1"/>
</dbReference>
<evidence type="ECO:0000259" key="1">
    <source>
        <dbReference type="Pfam" id="PF00497"/>
    </source>
</evidence>
<reference evidence="2 3" key="1">
    <citation type="submission" date="2019-08" db="EMBL/GenBank/DDBJ databases">
        <title>Antarcticibacterium arcticum sp. nov., a bacterium isolated from marine sediment of the Canadian Beaufort Sea.</title>
        <authorList>
            <person name="Lee Y.M."/>
            <person name="Baek K."/>
            <person name="Lee D.-H."/>
            <person name="Shin S.C."/>
            <person name="Jin Y.K."/>
            <person name="Park Y."/>
        </authorList>
    </citation>
    <scope>NUCLEOTIDE SEQUENCE [LARGE SCALE GENOMIC DNA]</scope>
    <source>
        <strain evidence="2 3">PAMC 28998</strain>
    </source>
</reference>
<dbReference type="SUPFAM" id="SSF53850">
    <property type="entry name" value="Periplasmic binding protein-like II"/>
    <property type="match status" value="1"/>
</dbReference>
<dbReference type="Proteomes" id="UP000321954">
    <property type="component" value="Chromosome"/>
</dbReference>
<keyword evidence="3" id="KW-1185">Reference proteome</keyword>
<dbReference type="Gene3D" id="3.40.190.10">
    <property type="entry name" value="Periplasmic binding protein-like II"/>
    <property type="match status" value="1"/>
</dbReference>
<protein>
    <submittedName>
        <fullName evidence="2">Transporter substrate-binding domain-containing protein</fullName>
    </submittedName>
</protein>
<dbReference type="PROSITE" id="PS51257">
    <property type="entry name" value="PROKAR_LIPOPROTEIN"/>
    <property type="match status" value="1"/>
</dbReference>
<dbReference type="Pfam" id="PF00497">
    <property type="entry name" value="SBP_bac_3"/>
    <property type="match status" value="1"/>
</dbReference>
<sequence>MKNILFILLLVSAACDFPKDAEGSWVDAQNNYLKVGVSINPPFTISERDSLKGMEIDLLKKFAGKENLKIRFFEGSESELIKKLENYELHVIAGGFDKKTLWKQKAGTTSPYDKEHVFLIAKGENQLLKKLETHIFQNSNK</sequence>
<dbReference type="EMBL" id="CP042476">
    <property type="protein sequence ID" value="QED36640.1"/>
    <property type="molecule type" value="Genomic_DNA"/>
</dbReference>
<evidence type="ECO:0000313" key="2">
    <source>
        <dbReference type="EMBL" id="QED36640.1"/>
    </source>
</evidence>
<proteinExistence type="predicted"/>
<dbReference type="OrthoDB" id="1441012at2"/>
<gene>
    <name evidence="2" type="ORF">FK178_02445</name>
</gene>
<accession>A0A5B8YFD3</accession>
<name>A0A5B8YFD3_9FLAO</name>
<dbReference type="AlphaFoldDB" id="A0A5B8YFD3"/>
<dbReference type="InterPro" id="IPR001638">
    <property type="entry name" value="Solute-binding_3/MltF_N"/>
</dbReference>
<organism evidence="2 3">
    <name type="scientific">Antarcticibacterium arcticum</name>
    <dbReference type="NCBI Taxonomy" id="2585771"/>
    <lineage>
        <taxon>Bacteria</taxon>
        <taxon>Pseudomonadati</taxon>
        <taxon>Bacteroidota</taxon>
        <taxon>Flavobacteriia</taxon>
        <taxon>Flavobacteriales</taxon>
        <taxon>Flavobacteriaceae</taxon>
        <taxon>Antarcticibacterium</taxon>
    </lineage>
</organism>